<dbReference type="AlphaFoldDB" id="A0AAV9ZMT1"/>
<proteinExistence type="predicted"/>
<organism evidence="1 2">
    <name type="scientific">Favolaschia claudopus</name>
    <dbReference type="NCBI Taxonomy" id="2862362"/>
    <lineage>
        <taxon>Eukaryota</taxon>
        <taxon>Fungi</taxon>
        <taxon>Dikarya</taxon>
        <taxon>Basidiomycota</taxon>
        <taxon>Agaricomycotina</taxon>
        <taxon>Agaricomycetes</taxon>
        <taxon>Agaricomycetidae</taxon>
        <taxon>Agaricales</taxon>
        <taxon>Marasmiineae</taxon>
        <taxon>Mycenaceae</taxon>
        <taxon>Favolaschia</taxon>
    </lineage>
</organism>
<comment type="caution">
    <text evidence="1">The sequence shown here is derived from an EMBL/GenBank/DDBJ whole genome shotgun (WGS) entry which is preliminary data.</text>
</comment>
<gene>
    <name evidence="1" type="ORF">R3P38DRAFT_2574530</name>
</gene>
<dbReference type="EMBL" id="JAWWNJ010000129">
    <property type="protein sequence ID" value="KAK6987759.1"/>
    <property type="molecule type" value="Genomic_DNA"/>
</dbReference>
<sequence length="132" mass="14847">LEGLYGWKKPLKGFSAANRPVQISSWITMGRGSRGGTMREGAGPSIANMAVFAQDWWKWWGGLQPKWRTRREDDASCFQRAAYPERTRENWEALHCPGPNGVMTVMGAYFGGVGAQKKGKSTGNRGRKRWRI</sequence>
<accession>A0AAV9ZMT1</accession>
<reference evidence="1 2" key="1">
    <citation type="journal article" date="2024" name="J Genomics">
        <title>Draft genome sequencing and assembly of Favolaschia claudopus CIRM-BRFM 2984 isolated from oak limbs.</title>
        <authorList>
            <person name="Navarro D."/>
            <person name="Drula E."/>
            <person name="Chaduli D."/>
            <person name="Cazenave R."/>
            <person name="Ahrendt S."/>
            <person name="Wang J."/>
            <person name="Lipzen A."/>
            <person name="Daum C."/>
            <person name="Barry K."/>
            <person name="Grigoriev I.V."/>
            <person name="Favel A."/>
            <person name="Rosso M.N."/>
            <person name="Martin F."/>
        </authorList>
    </citation>
    <scope>NUCLEOTIDE SEQUENCE [LARGE SCALE GENOMIC DNA]</scope>
    <source>
        <strain evidence="1 2">CIRM-BRFM 2984</strain>
    </source>
</reference>
<keyword evidence="2" id="KW-1185">Reference proteome</keyword>
<protein>
    <submittedName>
        <fullName evidence="1">Uncharacterized protein</fullName>
    </submittedName>
</protein>
<evidence type="ECO:0000313" key="1">
    <source>
        <dbReference type="EMBL" id="KAK6987759.1"/>
    </source>
</evidence>
<feature type="non-terminal residue" evidence="1">
    <location>
        <position position="1"/>
    </location>
</feature>
<dbReference type="Proteomes" id="UP001362999">
    <property type="component" value="Unassembled WGS sequence"/>
</dbReference>
<evidence type="ECO:0000313" key="2">
    <source>
        <dbReference type="Proteomes" id="UP001362999"/>
    </source>
</evidence>
<name>A0AAV9ZMT1_9AGAR</name>